<evidence type="ECO:0000256" key="1">
    <source>
        <dbReference type="ARBA" id="ARBA00023015"/>
    </source>
</evidence>
<keyword evidence="8" id="KW-1185">Reference proteome</keyword>
<evidence type="ECO:0000256" key="3">
    <source>
        <dbReference type="ARBA" id="ARBA00023159"/>
    </source>
</evidence>
<dbReference type="InterPro" id="IPR020449">
    <property type="entry name" value="Tscrpt_reg_AraC-type_HTH"/>
</dbReference>
<proteinExistence type="predicted"/>
<dbReference type="GO" id="GO:0003700">
    <property type="term" value="F:DNA-binding transcription factor activity"/>
    <property type="evidence" value="ECO:0007669"/>
    <property type="project" value="InterPro"/>
</dbReference>
<dbReference type="GO" id="GO:0043565">
    <property type="term" value="F:sequence-specific DNA binding"/>
    <property type="evidence" value="ECO:0007669"/>
    <property type="project" value="InterPro"/>
</dbReference>
<organism evidence="7 8">
    <name type="scientific">Pseudomonas fulva (strain 12-X)</name>
    <dbReference type="NCBI Taxonomy" id="743720"/>
    <lineage>
        <taxon>Bacteria</taxon>
        <taxon>Pseudomonadati</taxon>
        <taxon>Pseudomonadota</taxon>
        <taxon>Gammaproteobacteria</taxon>
        <taxon>Pseudomonadales</taxon>
        <taxon>Pseudomonadaceae</taxon>
        <taxon>Pseudomonas</taxon>
    </lineage>
</organism>
<evidence type="ECO:0000313" key="7">
    <source>
        <dbReference type="EMBL" id="AEF22014.1"/>
    </source>
</evidence>
<dbReference type="SMART" id="SM00342">
    <property type="entry name" value="HTH_ARAC"/>
    <property type="match status" value="1"/>
</dbReference>
<sequence>MSTLASVSTDPYAQSDRLLKWREFMSNHLGQTPEHVRRLETSYFEALHDQPFTGRLEYGALGELHFCHMVCSPHRFTRSLSKTLAPAETPWLVILQMSEISHFEQGNKRHVLTPGEILLLDCGQPFNVTSMKGCEYLMLLCHGLGSRVGTVPEPHLNSRNGLVRMLQHMISDTYHQFPLMNATTASLLGQSITSLLQNTLENQRQQTHLERDFHFFKKSRIRSFIEQNLTDRELTIERIAEALECSVRTLHRAFKDETTSGLNEYIWQRRLARCAEELRKPENLPRSITDIAYAWGFSSSSHFSKAFRAMYGMPPRLFRESAMAGKPH</sequence>
<keyword evidence="3" id="KW-0010">Activator</keyword>
<dbReference type="RefSeq" id="WP_013791145.1">
    <property type="nucleotide sequence ID" value="NC_015556.1"/>
</dbReference>
<dbReference type="Proteomes" id="UP000000686">
    <property type="component" value="Chromosome"/>
</dbReference>
<dbReference type="PANTHER" id="PTHR46796">
    <property type="entry name" value="HTH-TYPE TRANSCRIPTIONAL ACTIVATOR RHAS-RELATED"/>
    <property type="match status" value="1"/>
</dbReference>
<evidence type="ECO:0000259" key="6">
    <source>
        <dbReference type="PROSITE" id="PS01124"/>
    </source>
</evidence>
<dbReference type="InterPro" id="IPR009057">
    <property type="entry name" value="Homeodomain-like_sf"/>
</dbReference>
<dbReference type="EMBL" id="CP002727">
    <property type="protein sequence ID" value="AEF22014.1"/>
    <property type="molecule type" value="Genomic_DNA"/>
</dbReference>
<comment type="function">
    <text evidence="5">Regulatory protein of the TOL plasmid xyl operons. XylS activates the xylXYZLTEGFJQKIH operon required for the degradation of toluene, m-xylene and p-xylene.</text>
</comment>
<dbReference type="PRINTS" id="PR00032">
    <property type="entry name" value="HTHARAC"/>
</dbReference>
<dbReference type="eggNOG" id="COG2207">
    <property type="taxonomic scope" value="Bacteria"/>
</dbReference>
<evidence type="ECO:0000256" key="2">
    <source>
        <dbReference type="ARBA" id="ARBA00023125"/>
    </source>
</evidence>
<evidence type="ECO:0000313" key="8">
    <source>
        <dbReference type="Proteomes" id="UP000000686"/>
    </source>
</evidence>
<dbReference type="InterPro" id="IPR050204">
    <property type="entry name" value="AraC_XylS_family_regulators"/>
</dbReference>
<dbReference type="SUPFAM" id="SSF46689">
    <property type="entry name" value="Homeodomain-like"/>
    <property type="match status" value="2"/>
</dbReference>
<reference evidence="7 8" key="1">
    <citation type="submission" date="2011-04" db="EMBL/GenBank/DDBJ databases">
        <title>Complete sequence of Pseudomonas fulva 12-X.</title>
        <authorList>
            <consortium name="US DOE Joint Genome Institute"/>
            <person name="Lucas S."/>
            <person name="Han J."/>
            <person name="Lapidus A."/>
            <person name="Cheng J.-F."/>
            <person name="Goodwin L."/>
            <person name="Pitluck S."/>
            <person name="Peters L."/>
            <person name="Mikhailova N."/>
            <person name="Pagani I."/>
            <person name="Davenport K."/>
            <person name="Han C."/>
            <person name="Tapia R."/>
            <person name="Land M."/>
            <person name="Hauser L."/>
            <person name="Kyrpides N."/>
            <person name="Ivanova N."/>
            <person name="Pagani I."/>
            <person name="Lcollab F.I."/>
            <person name="Woyke T."/>
        </authorList>
    </citation>
    <scope>NUCLEOTIDE SEQUENCE [LARGE SCALE GENOMIC DNA]</scope>
    <source>
        <strain evidence="8">12-X</strain>
    </source>
</reference>
<dbReference type="OrthoDB" id="2547276at2"/>
<evidence type="ECO:0000256" key="4">
    <source>
        <dbReference type="ARBA" id="ARBA00023163"/>
    </source>
</evidence>
<dbReference type="InterPro" id="IPR018060">
    <property type="entry name" value="HTH_AraC"/>
</dbReference>
<dbReference type="HOGENOM" id="CLU_049704_4_1_6"/>
<keyword evidence="2" id="KW-0238">DNA-binding</keyword>
<accession>F6A9U2</accession>
<dbReference type="PANTHER" id="PTHR46796:SF6">
    <property type="entry name" value="ARAC SUBFAMILY"/>
    <property type="match status" value="1"/>
</dbReference>
<dbReference type="InterPro" id="IPR035418">
    <property type="entry name" value="AraC-bd_2"/>
</dbReference>
<keyword evidence="4" id="KW-0804">Transcription</keyword>
<protein>
    <submittedName>
        <fullName evidence="7">Transcriptional regulator, AraC family</fullName>
    </submittedName>
</protein>
<evidence type="ECO:0000256" key="5">
    <source>
        <dbReference type="ARBA" id="ARBA00037345"/>
    </source>
</evidence>
<dbReference type="Gene3D" id="1.10.10.60">
    <property type="entry name" value="Homeodomain-like"/>
    <property type="match status" value="2"/>
</dbReference>
<dbReference type="PROSITE" id="PS01124">
    <property type="entry name" value="HTH_ARAC_FAMILY_2"/>
    <property type="match status" value="1"/>
</dbReference>
<keyword evidence="1" id="KW-0805">Transcription regulation</keyword>
<name>F6A9U2_PSEF1</name>
<feature type="domain" description="HTH araC/xylS-type" evidence="6">
    <location>
        <begin position="219"/>
        <end position="321"/>
    </location>
</feature>
<dbReference type="AlphaFoldDB" id="F6A9U2"/>
<dbReference type="STRING" id="743720.Psefu_2043"/>
<dbReference type="Pfam" id="PF12833">
    <property type="entry name" value="HTH_18"/>
    <property type="match status" value="1"/>
</dbReference>
<dbReference type="Pfam" id="PF14525">
    <property type="entry name" value="AraC_binding_2"/>
    <property type="match status" value="1"/>
</dbReference>
<gene>
    <name evidence="7" type="ordered locus">Psefu_2043</name>
</gene>
<dbReference type="KEGG" id="pfv:Psefu_2043"/>